<dbReference type="Proteomes" id="UP000272025">
    <property type="component" value="Unassembled WGS sequence"/>
</dbReference>
<evidence type="ECO:0000313" key="12">
    <source>
        <dbReference type="EMBL" id="ROT38793.1"/>
    </source>
</evidence>
<dbReference type="CDD" id="cd18793">
    <property type="entry name" value="SF2_C_SNF"/>
    <property type="match status" value="1"/>
</dbReference>
<feature type="compositionally biased region" description="Low complexity" evidence="9">
    <location>
        <begin position="127"/>
        <end position="147"/>
    </location>
</feature>
<evidence type="ECO:0000256" key="9">
    <source>
        <dbReference type="SAM" id="MobiDB-lite"/>
    </source>
</evidence>
<feature type="compositionally biased region" description="Basic and acidic residues" evidence="9">
    <location>
        <begin position="828"/>
        <end position="844"/>
    </location>
</feature>
<dbReference type="RefSeq" id="XP_028466599.1">
    <property type="nucleotide sequence ID" value="XM_028611964.1"/>
</dbReference>
<feature type="region of interest" description="Disordered" evidence="9">
    <location>
        <begin position="783"/>
        <end position="844"/>
    </location>
</feature>
<dbReference type="InterPro" id="IPR056026">
    <property type="entry name" value="DUF7607"/>
</dbReference>
<evidence type="ECO:0000256" key="4">
    <source>
        <dbReference type="ARBA" id="ARBA00022801"/>
    </source>
</evidence>
<gene>
    <name evidence="12" type="ORF">SODALDRAFT_333416</name>
</gene>
<dbReference type="InterPro" id="IPR044574">
    <property type="entry name" value="ARIP4-like"/>
</dbReference>
<evidence type="ECO:0000256" key="1">
    <source>
        <dbReference type="ARBA" id="ARBA00004123"/>
    </source>
</evidence>
<protein>
    <submittedName>
        <fullName evidence="12">Uncharacterized protein</fullName>
    </submittedName>
</protein>
<feature type="region of interest" description="Disordered" evidence="9">
    <location>
        <begin position="121"/>
        <end position="164"/>
    </location>
</feature>
<dbReference type="InterPro" id="IPR014001">
    <property type="entry name" value="Helicase_ATP-bd"/>
</dbReference>
<evidence type="ECO:0000259" key="10">
    <source>
        <dbReference type="PROSITE" id="PS51192"/>
    </source>
</evidence>
<feature type="compositionally biased region" description="Low complexity" evidence="9">
    <location>
        <begin position="577"/>
        <end position="586"/>
    </location>
</feature>
<dbReference type="GO" id="GO:0003677">
    <property type="term" value="F:DNA binding"/>
    <property type="evidence" value="ECO:0007669"/>
    <property type="project" value="UniProtKB-KW"/>
</dbReference>
<dbReference type="STRING" id="1314773.A0A3N2PWA3"/>
<dbReference type="PANTHER" id="PTHR45797:SF1">
    <property type="entry name" value="HELICASE ARIP4"/>
    <property type="match status" value="1"/>
</dbReference>
<dbReference type="Pfam" id="PF24580">
    <property type="entry name" value="DUF7607"/>
    <property type="match status" value="1"/>
</dbReference>
<dbReference type="Pfam" id="PF00271">
    <property type="entry name" value="Helicase_C"/>
    <property type="match status" value="1"/>
</dbReference>
<dbReference type="GO" id="GO:0005634">
    <property type="term" value="C:nucleus"/>
    <property type="evidence" value="ECO:0007669"/>
    <property type="project" value="UniProtKB-SubCell"/>
</dbReference>
<accession>A0A3N2PWA3</accession>
<keyword evidence="4" id="KW-0378">Hydrolase</keyword>
<reference evidence="12 13" key="1">
    <citation type="journal article" date="2018" name="Mol. Ecol.">
        <title>The obligate alkalophilic soda-lake fungus Sodiomyces alkalinus has shifted to a protein diet.</title>
        <authorList>
            <person name="Grum-Grzhimaylo A.A."/>
            <person name="Falkoski D.L."/>
            <person name="van den Heuvel J."/>
            <person name="Valero-Jimenez C.A."/>
            <person name="Min B."/>
            <person name="Choi I.G."/>
            <person name="Lipzen A."/>
            <person name="Daum C.G."/>
            <person name="Aanen D.K."/>
            <person name="Tsang A."/>
            <person name="Henrissat B."/>
            <person name="Bilanenko E.N."/>
            <person name="de Vries R.P."/>
            <person name="van Kan J.A.L."/>
            <person name="Grigoriev I.V."/>
            <person name="Debets A.J.M."/>
        </authorList>
    </citation>
    <scope>NUCLEOTIDE SEQUENCE [LARGE SCALE GENOMIC DNA]</scope>
    <source>
        <strain evidence="12 13">F11</strain>
    </source>
</reference>
<feature type="region of interest" description="Disordered" evidence="9">
    <location>
        <begin position="1598"/>
        <end position="1693"/>
    </location>
</feature>
<feature type="region of interest" description="Disordered" evidence="9">
    <location>
        <begin position="337"/>
        <end position="388"/>
    </location>
</feature>
<feature type="compositionally biased region" description="Basic and acidic residues" evidence="9">
    <location>
        <begin position="606"/>
        <end position="624"/>
    </location>
</feature>
<dbReference type="Gene3D" id="3.40.50.300">
    <property type="entry name" value="P-loop containing nucleotide triphosphate hydrolases"/>
    <property type="match status" value="1"/>
</dbReference>
<dbReference type="GO" id="GO:0016887">
    <property type="term" value="F:ATP hydrolysis activity"/>
    <property type="evidence" value="ECO:0007669"/>
    <property type="project" value="InterPro"/>
</dbReference>
<comment type="similarity">
    <text evidence="2">Belongs to the SNF2/RAD54 helicase family.</text>
</comment>
<evidence type="ECO:0000256" key="6">
    <source>
        <dbReference type="ARBA" id="ARBA00022840"/>
    </source>
</evidence>
<feature type="compositionally biased region" description="Low complexity" evidence="9">
    <location>
        <begin position="1672"/>
        <end position="1690"/>
    </location>
</feature>
<keyword evidence="8" id="KW-0539">Nucleus</keyword>
<feature type="region of interest" description="Disordered" evidence="9">
    <location>
        <begin position="1214"/>
        <end position="1233"/>
    </location>
</feature>
<dbReference type="SMART" id="SM00487">
    <property type="entry name" value="DEXDc"/>
    <property type="match status" value="1"/>
</dbReference>
<dbReference type="InterPro" id="IPR001650">
    <property type="entry name" value="Helicase_C-like"/>
</dbReference>
<keyword evidence="7" id="KW-0238">DNA-binding</keyword>
<dbReference type="EMBL" id="ML119055">
    <property type="protein sequence ID" value="ROT38793.1"/>
    <property type="molecule type" value="Genomic_DNA"/>
</dbReference>
<dbReference type="SMART" id="SM00490">
    <property type="entry name" value="HELICc"/>
    <property type="match status" value="1"/>
</dbReference>
<keyword evidence="3" id="KW-0547">Nucleotide-binding</keyword>
<keyword evidence="13" id="KW-1185">Reference proteome</keyword>
<dbReference type="PROSITE" id="PS51192">
    <property type="entry name" value="HELICASE_ATP_BIND_1"/>
    <property type="match status" value="1"/>
</dbReference>
<evidence type="ECO:0000256" key="5">
    <source>
        <dbReference type="ARBA" id="ARBA00022806"/>
    </source>
</evidence>
<feature type="domain" description="Helicase C-terminal" evidence="11">
    <location>
        <begin position="1268"/>
        <end position="1417"/>
    </location>
</feature>
<keyword evidence="5" id="KW-0347">Helicase</keyword>
<feature type="region of interest" description="Disordered" evidence="9">
    <location>
        <begin position="179"/>
        <end position="218"/>
    </location>
</feature>
<feature type="domain" description="Helicase ATP-binding" evidence="10">
    <location>
        <begin position="904"/>
        <end position="1091"/>
    </location>
</feature>
<dbReference type="GO" id="GO:0004386">
    <property type="term" value="F:helicase activity"/>
    <property type="evidence" value="ECO:0007669"/>
    <property type="project" value="UniProtKB-KW"/>
</dbReference>
<feature type="compositionally biased region" description="Gly residues" evidence="9">
    <location>
        <begin position="1221"/>
        <end position="1233"/>
    </location>
</feature>
<dbReference type="GeneID" id="39580442"/>
<dbReference type="PROSITE" id="PS51194">
    <property type="entry name" value="HELICASE_CTER"/>
    <property type="match status" value="1"/>
</dbReference>
<dbReference type="CDD" id="cd09487">
    <property type="entry name" value="SAM_superfamily"/>
    <property type="match status" value="1"/>
</dbReference>
<feature type="compositionally biased region" description="Polar residues" evidence="9">
    <location>
        <begin position="148"/>
        <end position="161"/>
    </location>
</feature>
<dbReference type="InterPro" id="IPR038718">
    <property type="entry name" value="SNF2-like_sf"/>
</dbReference>
<dbReference type="Pfam" id="PF00176">
    <property type="entry name" value="SNF2-rel_dom"/>
    <property type="match status" value="1"/>
</dbReference>
<feature type="region of interest" description="Disordered" evidence="9">
    <location>
        <begin position="496"/>
        <end position="651"/>
    </location>
</feature>
<evidence type="ECO:0000256" key="8">
    <source>
        <dbReference type="ARBA" id="ARBA00023242"/>
    </source>
</evidence>
<dbReference type="OrthoDB" id="2020972at2759"/>
<evidence type="ECO:0000259" key="11">
    <source>
        <dbReference type="PROSITE" id="PS51194"/>
    </source>
</evidence>
<name>A0A3N2PWA3_SODAK</name>
<feature type="compositionally biased region" description="Low complexity" evidence="9">
    <location>
        <begin position="1625"/>
        <end position="1635"/>
    </location>
</feature>
<dbReference type="SUPFAM" id="SSF52540">
    <property type="entry name" value="P-loop containing nucleoside triphosphate hydrolases"/>
    <property type="match status" value="2"/>
</dbReference>
<feature type="compositionally biased region" description="Acidic residues" evidence="9">
    <location>
        <begin position="787"/>
        <end position="804"/>
    </location>
</feature>
<evidence type="ECO:0000256" key="3">
    <source>
        <dbReference type="ARBA" id="ARBA00022741"/>
    </source>
</evidence>
<organism evidence="12 13">
    <name type="scientific">Sodiomyces alkalinus (strain CBS 110278 / VKM F-3762 / F11)</name>
    <name type="common">Alkaliphilic filamentous fungus</name>
    <dbReference type="NCBI Taxonomy" id="1314773"/>
    <lineage>
        <taxon>Eukaryota</taxon>
        <taxon>Fungi</taxon>
        <taxon>Dikarya</taxon>
        <taxon>Ascomycota</taxon>
        <taxon>Pezizomycotina</taxon>
        <taxon>Sordariomycetes</taxon>
        <taxon>Hypocreomycetidae</taxon>
        <taxon>Glomerellales</taxon>
        <taxon>Plectosphaerellaceae</taxon>
        <taxon>Sodiomyces</taxon>
    </lineage>
</organism>
<dbReference type="PANTHER" id="PTHR45797">
    <property type="entry name" value="RAD54-LIKE"/>
    <property type="match status" value="1"/>
</dbReference>
<dbReference type="InterPro" id="IPR000330">
    <property type="entry name" value="SNF2_N"/>
</dbReference>
<evidence type="ECO:0000256" key="2">
    <source>
        <dbReference type="ARBA" id="ARBA00007025"/>
    </source>
</evidence>
<keyword evidence="6" id="KW-0067">ATP-binding</keyword>
<feature type="region of interest" description="Disordered" evidence="9">
    <location>
        <begin position="1856"/>
        <end position="1877"/>
    </location>
</feature>
<dbReference type="GO" id="GO:0005524">
    <property type="term" value="F:ATP binding"/>
    <property type="evidence" value="ECO:0007669"/>
    <property type="project" value="UniProtKB-KW"/>
</dbReference>
<dbReference type="Gene3D" id="3.40.50.10810">
    <property type="entry name" value="Tandem AAA-ATPase domain"/>
    <property type="match status" value="1"/>
</dbReference>
<proteinExistence type="inferred from homology"/>
<evidence type="ECO:0000313" key="13">
    <source>
        <dbReference type="Proteomes" id="UP000272025"/>
    </source>
</evidence>
<dbReference type="InterPro" id="IPR027417">
    <property type="entry name" value="P-loop_NTPase"/>
</dbReference>
<sequence>MAGESDGDPFDWDAELLIKELCGDQRPWAPAVLSRRPDPESLAKALRENDMDGETLLSWEDVFKSLDGLFRDLGVARPAHRMTLARAIVYLKKRSPKYRKARAQYAAENEIDVSEDLDVNPTKLGRAATPTPITTTITNTTGPATAISNEPPTESPTANGHSQDDVLQNDLLQKELWQDASDRHPSPPREPSPHHHPHAADEPEPPHAPERPPKKRRLAPQLVSATVSAGPRAPIPTAADSLSVLPGRSIESLDYRTRSTYLGSGKLITSELVPRSMASVSNNGQSSAEDSSVEFAWARSRSIPPGRRLQVHRAMRRLQRSNDNTLRQIKNGFAPFVERPETPEGASEDGVLPIFGDSGDEGGYDSETLREMDEEEAEAREDAPSNKLSKDRVDAILEDAIQGYIDAWTESKLPKYQWKANRLWNQARRRDRNREIMKSATRVAELNARIQKLCAEIRIQDWPKEDHLRRQARCLEPSVDDRQYYSWLVDILKGREPPRAPRVSRPAHRKVTQPKDATVSDEDGEVITSDSEPSEDDFDFIVPNTVDSEPDQRGPSPEADASQPMDLDTPEPEEKAAAASPAPKMEFSSPSKSVVIDLTQPSGPRLRPDKNVEYIDLVTPEKPRQPRPPGTSSQSPQELDPSSDEWDLPFDQPEAIGAVSCRKWAKRKDHRRLTICFLWRRQEPWRDVIFELIKAESPDNLWQEFVSSVLDSDEAEEEAEEGNTLDPKVIIPRLFWQYAFCKYRRKLFKIESSAFSDVLDMKEEFDEFCDFLRQHVIPHFPASAMSPDDDMLSDVDEEDAEDADGDRASASPSKQAQKRKRRFVMDQQAKDWRESDKRRVEEQEERRRQLQARLASSSAISRDKSRLIINTSKEGDDDRGLIYVHEHVAPKIKDHQIEGVRFMWNQIVVGQGCLLAHTMGLGKTMQIVTLLVTIAEASRSPEPAIRSQIPERLRQSKTLVLCPSGLVDNWMDELMMWTPKGCLGNFFRVDSTMSQGDRWLIPKRWSSEGGVFVVGYEMFRSIIDDEEIDKIFTEEPNIVVADEAHRMKNPNSTLHVAAARFRTKCRLALTGSPLANNVQEFYAMIDWVAPRYLGPAKEFKNVYSEPIHTGLWGDSTPYQFRKAKKMLAALERTVAPKTHRLTIKALAGELPEKKEFVISVPLTDLQEKLYKLFIDRSQDEGGAMKTFARMSCLSLLCNHPRIFYEKVLQEKKEQEAKKGSAGHGSGSGSGSGGGGSASMSLAFMTECAKVLKRQVDLGSIDLSWKVKMLVTILDQCRRMKEKVLIFSQSIPTLDYLDNLFRQQKRLFSRLTGDTNSSLRQRLVREFNEGDREIFLISTNAGGVGLNICGASRVVIFDFKFNPVSEQQAIGRAYRIGQTKPVFVYRFIAGGTFEQRLQHTAVFKMQLSSRVVDQENPKRWSQKLGEFLKHYEEPPQETLVPFRGKDVVLDSLLSNPTLRNVVRSIVLTDTFEEEDPNDIDLDSEEKKEVENMIRMNQIRESDPEEYRRLEMELEQRERQLQYGAMANPSGGVFGQPAGGPLMASTIPLGHPSTLGTAAAAAAAAPGPGPGPGPLSMIQRRVATPLSGILKRALGLPIDGTVQSGVGTPSDIPSQAPEPQPGPGSPPQMTMTAAGTPPTGPAPSPLAMPIAGRNTSMSARQDDSWASRSTPLKAPAAASRSPEAPASGPAGSTRNPDIQEQIVVFEGYLGHALLLRIDKADYVPPGLDVSGERVSAVSGSIQALLAPLGSLPCLSQWKSLNKLASKSRRFTVALLSGLVAPDFAAKALDEDLQQRVETLEQMDAAEFRDEAGKAMQRPQDPNNLGHVLHRSASVTEAEGTRRNPQAEEDLQVMRELAARRQRRQPKLPSWANRAVEDQQ</sequence>
<feature type="compositionally biased region" description="Basic and acidic residues" evidence="9">
    <location>
        <begin position="179"/>
        <end position="212"/>
    </location>
</feature>
<evidence type="ECO:0000256" key="7">
    <source>
        <dbReference type="ARBA" id="ARBA00023125"/>
    </source>
</evidence>
<feature type="compositionally biased region" description="Pro residues" evidence="9">
    <location>
        <begin position="1614"/>
        <end position="1624"/>
    </location>
</feature>
<comment type="subcellular location">
    <subcellularLocation>
        <location evidence="1">Nucleus</location>
    </subcellularLocation>
</comment>
<dbReference type="InterPro" id="IPR049730">
    <property type="entry name" value="SNF2/RAD54-like_C"/>
</dbReference>